<gene>
    <name evidence="1" type="ORF">OIHEL45_19396</name>
</gene>
<organism evidence="1 2">
    <name type="scientific">Sulfitobacter indolifex HEL-45</name>
    <dbReference type="NCBI Taxonomy" id="391624"/>
    <lineage>
        <taxon>Bacteria</taxon>
        <taxon>Pseudomonadati</taxon>
        <taxon>Pseudomonadota</taxon>
        <taxon>Alphaproteobacteria</taxon>
        <taxon>Rhodobacterales</taxon>
        <taxon>Roseobacteraceae</taxon>
        <taxon>Sulfitobacter</taxon>
    </lineage>
</organism>
<proteinExistence type="predicted"/>
<comment type="caution">
    <text evidence="1">The sequence shown here is derived from an EMBL/GenBank/DDBJ whole genome shotgun (WGS) entry which is preliminary data.</text>
</comment>
<evidence type="ECO:0000313" key="2">
    <source>
        <dbReference type="Proteomes" id="UP000003257"/>
    </source>
</evidence>
<reference evidence="1 2" key="1">
    <citation type="submission" date="2007-11" db="EMBL/GenBank/DDBJ databases">
        <authorList>
            <person name="Wagner-Dobler I."/>
            <person name="Ferriera S."/>
            <person name="Johnson J."/>
            <person name="Kravitz S."/>
            <person name="Beeson K."/>
            <person name="Sutton G."/>
            <person name="Rogers Y.-H."/>
            <person name="Friedman R."/>
            <person name="Frazier M."/>
            <person name="Venter J.C."/>
        </authorList>
    </citation>
    <scope>NUCLEOTIDE SEQUENCE [LARGE SCALE GENOMIC DNA]</scope>
    <source>
        <strain evidence="1 2">HEL-45</strain>
    </source>
</reference>
<dbReference type="Proteomes" id="UP000003257">
    <property type="component" value="Unassembled WGS sequence"/>
</dbReference>
<accession>A0ABM9X165</accession>
<protein>
    <submittedName>
        <fullName evidence="1">Uncharacterized protein</fullName>
    </submittedName>
</protein>
<keyword evidence="2" id="KW-1185">Reference proteome</keyword>
<dbReference type="EMBL" id="ABID01000032">
    <property type="protein sequence ID" value="EDQ03206.1"/>
    <property type="molecule type" value="Genomic_DNA"/>
</dbReference>
<evidence type="ECO:0000313" key="1">
    <source>
        <dbReference type="EMBL" id="EDQ03206.1"/>
    </source>
</evidence>
<sequence>MIAAVAKFLAGLVVTLGVLILIARLVFSLPEIENRQDT</sequence>
<name>A0ABM9X165_9RHOB</name>